<dbReference type="PROSITE" id="PS50206">
    <property type="entry name" value="RHODANESE_3"/>
    <property type="match status" value="1"/>
</dbReference>
<dbReference type="SUPFAM" id="SSF51735">
    <property type="entry name" value="NAD(P)-binding Rossmann-fold domains"/>
    <property type="match status" value="1"/>
</dbReference>
<accession>A0A1H8W0X3</accession>
<evidence type="ECO:0000313" key="2">
    <source>
        <dbReference type="EMBL" id="SEP21291.1"/>
    </source>
</evidence>
<name>A0A1H8W0X3_9ACTN</name>
<organism evidence="2 3">
    <name type="scientific">Trujillonella endophytica</name>
    <dbReference type="NCBI Taxonomy" id="673521"/>
    <lineage>
        <taxon>Bacteria</taxon>
        <taxon>Bacillati</taxon>
        <taxon>Actinomycetota</taxon>
        <taxon>Actinomycetes</taxon>
        <taxon>Geodermatophilales</taxon>
        <taxon>Geodermatophilaceae</taxon>
        <taxon>Trujillonella</taxon>
    </lineage>
</organism>
<dbReference type="PANTHER" id="PTHR43245:SF23">
    <property type="entry name" value="NAD(P)-BINDING DOMAIN-CONTAINING PROTEIN"/>
    <property type="match status" value="1"/>
</dbReference>
<gene>
    <name evidence="2" type="ORF">SAMN05660991_03950</name>
</gene>
<dbReference type="InterPro" id="IPR001763">
    <property type="entry name" value="Rhodanese-like_dom"/>
</dbReference>
<dbReference type="RefSeq" id="WP_244524802.1">
    <property type="nucleotide sequence ID" value="NZ_FOEE01000015.1"/>
</dbReference>
<dbReference type="InterPro" id="IPR036291">
    <property type="entry name" value="NAD(P)-bd_dom_sf"/>
</dbReference>
<reference evidence="3" key="1">
    <citation type="submission" date="2016-10" db="EMBL/GenBank/DDBJ databases">
        <authorList>
            <person name="Varghese N."/>
            <person name="Submissions S."/>
        </authorList>
    </citation>
    <scope>NUCLEOTIDE SEQUENCE [LARGE SCALE GENOMIC DNA]</scope>
    <source>
        <strain evidence="3">DSM 45413</strain>
    </source>
</reference>
<evidence type="ECO:0000259" key="1">
    <source>
        <dbReference type="PROSITE" id="PS50206"/>
    </source>
</evidence>
<proteinExistence type="predicted"/>
<dbReference type="PANTHER" id="PTHR43245">
    <property type="entry name" value="BIFUNCTIONAL POLYMYXIN RESISTANCE PROTEIN ARNA"/>
    <property type="match status" value="1"/>
</dbReference>
<dbReference type="CDD" id="cd08946">
    <property type="entry name" value="SDR_e"/>
    <property type="match status" value="1"/>
</dbReference>
<dbReference type="Pfam" id="PF01370">
    <property type="entry name" value="Epimerase"/>
    <property type="match status" value="1"/>
</dbReference>
<dbReference type="Proteomes" id="UP000198960">
    <property type="component" value="Unassembled WGS sequence"/>
</dbReference>
<dbReference type="Gene3D" id="3.40.50.720">
    <property type="entry name" value="NAD(P)-binding Rossmann-like Domain"/>
    <property type="match status" value="1"/>
</dbReference>
<dbReference type="InterPro" id="IPR001509">
    <property type="entry name" value="Epimerase_deHydtase"/>
</dbReference>
<keyword evidence="3" id="KW-1185">Reference proteome</keyword>
<dbReference type="InterPro" id="IPR050177">
    <property type="entry name" value="Lipid_A_modif_metabolic_enz"/>
</dbReference>
<dbReference type="EMBL" id="FOEE01000015">
    <property type="protein sequence ID" value="SEP21291.1"/>
    <property type="molecule type" value="Genomic_DNA"/>
</dbReference>
<protein>
    <submittedName>
        <fullName evidence="2">Nucleoside-diphosphate-sugar epimerase</fullName>
    </submittedName>
</protein>
<dbReference type="AlphaFoldDB" id="A0A1H8W0X3"/>
<evidence type="ECO:0000313" key="3">
    <source>
        <dbReference type="Proteomes" id="UP000198960"/>
    </source>
</evidence>
<feature type="domain" description="Rhodanese" evidence="1">
    <location>
        <begin position="18"/>
        <end position="67"/>
    </location>
</feature>
<dbReference type="STRING" id="673521.SAMN05660991_03950"/>
<sequence>MPFGGCRFSIPSHIFTAIEANVRVLVTGTEGYLGCLTAQELLRAGHDVVGVDTGYYKYGWLYPGVEQTPRTLALDIRKLGPEHLEGVEAVVHMAELSNDPIGDLIGEVTYDINHHGSVHLAEVAKAAGVPRFVYMSSCSVYGVADGTVDESSPVSPQTAYARCKAFVERDVSAMASDEFSPTFLRNATAFGASPRMRFDIVLNNLSGLAWTTREIVMTSDGSPWRPLVHALDIAKAIRMTLESPREQVHGEIFNVGSEANNYRVRDIAEIVAAEFPGCDLTFGDPSADNRSYRVAFDRIRQVLPGYDTDWDAKAGAAQLHRVFRSIDLDEATFTGRGHTRLKQIEYLMRTAQVDEQLFWAAP</sequence>